<organism evidence="4 5">
    <name type="scientific">Mauremys mutica</name>
    <name type="common">yellowpond turtle</name>
    <dbReference type="NCBI Taxonomy" id="74926"/>
    <lineage>
        <taxon>Eukaryota</taxon>
        <taxon>Metazoa</taxon>
        <taxon>Chordata</taxon>
        <taxon>Craniata</taxon>
        <taxon>Vertebrata</taxon>
        <taxon>Euteleostomi</taxon>
        <taxon>Archelosauria</taxon>
        <taxon>Testudinata</taxon>
        <taxon>Testudines</taxon>
        <taxon>Cryptodira</taxon>
        <taxon>Durocryptodira</taxon>
        <taxon>Testudinoidea</taxon>
        <taxon>Geoemydidae</taxon>
        <taxon>Geoemydinae</taxon>
        <taxon>Mauremys</taxon>
    </lineage>
</organism>
<dbReference type="GO" id="GO:0005829">
    <property type="term" value="C:cytosol"/>
    <property type="evidence" value="ECO:0007669"/>
    <property type="project" value="TreeGrafter"/>
</dbReference>
<feature type="domain" description="J" evidence="3">
    <location>
        <begin position="550"/>
        <end position="616"/>
    </location>
</feature>
<gene>
    <name evidence="4" type="ORF">KIL84_012924</name>
</gene>
<feature type="compositionally biased region" description="Basic residues" evidence="2">
    <location>
        <begin position="941"/>
        <end position="953"/>
    </location>
</feature>
<dbReference type="GO" id="GO:0036503">
    <property type="term" value="P:ERAD pathway"/>
    <property type="evidence" value="ECO:0007669"/>
    <property type="project" value="TreeGrafter"/>
</dbReference>
<dbReference type="GO" id="GO:0032436">
    <property type="term" value="P:positive regulation of proteasomal ubiquitin-dependent protein catabolic process"/>
    <property type="evidence" value="ECO:0007669"/>
    <property type="project" value="TreeGrafter"/>
</dbReference>
<dbReference type="GO" id="GO:0030544">
    <property type="term" value="F:Hsp70 protein binding"/>
    <property type="evidence" value="ECO:0007669"/>
    <property type="project" value="InterPro"/>
</dbReference>
<evidence type="ECO:0000259" key="3">
    <source>
        <dbReference type="PROSITE" id="PS50076"/>
    </source>
</evidence>
<evidence type="ECO:0000313" key="4">
    <source>
        <dbReference type="EMBL" id="KAH1184983.1"/>
    </source>
</evidence>
<dbReference type="PANTHER" id="PTHR45168:SF1">
    <property type="entry name" value="DNAJ HOMOLOG SUBFAMILY B MEMBER 2"/>
    <property type="match status" value="1"/>
</dbReference>
<keyword evidence="1" id="KW-0143">Chaperone</keyword>
<dbReference type="Proteomes" id="UP000827986">
    <property type="component" value="Unassembled WGS sequence"/>
</dbReference>
<dbReference type="SUPFAM" id="SSF46565">
    <property type="entry name" value="Chaperone J-domain"/>
    <property type="match status" value="2"/>
</dbReference>
<sequence>MGEYYKLLELPQDASDEDIKKAYRKAAMRWHPDKNPETEQYAERKFKEITEAYEVLSDKSKRDLYDRYGKDGLTGAAGPGGSRAEDGAPGFTFNFAIIRDILREFFGGRDPFYGVTGAERSNTEAARNESHPGYESHEAGNDLHGGYEFYDGWDKHEGYEPHGAWNESHYEFESAPGCKSHEEYVLYDGWNNTPDRQETTPGYEMHEAYASYDGWNNTQDRQETTPGYEMHEAYASYDGWNDSPDRQETTPGYEMHEAYASYDGWNDSPDRQEMTPGYEMHEAYASYGGWNNTPDRDKSAAVYEPHAGWSRGPDRAEAAPGYRSHEERALYDEWSRAQDRPDSAPVYELHAGWNKLQAGRNEAAAGWKESAAGYAPAPRYLSPYEWNRSAASCTKAADRSSELAAGWNKPVVDGKSRPPSETRVLPGGRRLLLGKSKARQSDGLDKLLDGMKKLLDGTKKLLCRRSELQGGTRPVPPGESQLFSEGASQLLPEITRRPQAEMNELQGRTRQTKGHELHGPRLKPYCRVLHLQRRRVCCPATRLALGSMGEYYEVLCIPWDASAEDIKKAYRKAALKWHPDKNPENKEHAEQKFKEIAEAYEVLSDKSKRDLYDRYGKDGLTGAAGPGGSRAEDGAPGFMFHFRSPHDIFREFFGGQEPFYGSSGPFNSSINAGKGFRFFSTSTKFVNGKRITTKRTVENGQEQVEIEEDGELKSVHGNVVSLNLGEGFCVSSTSTKFINGKCITTKRTVANRQERADVEEGDGELKSVRVNDDVGLFSDLHAGGPRGHGRGGPSVAYSFCSYAFPEQSDFFSSSFSPGTEPGIGFRSVSTSTTFVNGKRITTKRIIENGQERVEIEEDGELKATEVNDVAKNVEPQVGLHRQEQHDILSSASDSPTPQRPQSTASSYGLPEEEDKDLHRAMAYSLSELEAAGQHRADARGSKKRRGSARRARKGASEEAGAARAPQSRAKGAESPGGGDNAKEGEERTAEGQKGGGNPGAAGGGLVPDESEFTLSDLKSTLAEIEAAPDELESVVCVLL</sequence>
<dbReference type="AlphaFoldDB" id="A0A9D3XRX3"/>
<feature type="region of interest" description="Disordered" evidence="2">
    <location>
        <begin position="889"/>
        <end position="914"/>
    </location>
</feature>
<dbReference type="InterPro" id="IPR043183">
    <property type="entry name" value="DNJB2/6-like"/>
</dbReference>
<feature type="region of interest" description="Disordered" evidence="2">
    <location>
        <begin position="929"/>
        <end position="1011"/>
    </location>
</feature>
<feature type="compositionally biased region" description="Gly residues" evidence="2">
    <location>
        <begin position="992"/>
        <end position="1005"/>
    </location>
</feature>
<dbReference type="Gene3D" id="1.10.287.110">
    <property type="entry name" value="DnaJ domain"/>
    <property type="match status" value="2"/>
</dbReference>
<dbReference type="PROSITE" id="PS00636">
    <property type="entry name" value="DNAJ_1"/>
    <property type="match status" value="2"/>
</dbReference>
<dbReference type="PRINTS" id="PR00625">
    <property type="entry name" value="JDOMAIN"/>
</dbReference>
<feature type="compositionally biased region" description="Basic and acidic residues" evidence="2">
    <location>
        <begin position="980"/>
        <end position="990"/>
    </location>
</feature>
<dbReference type="InterPro" id="IPR001623">
    <property type="entry name" value="DnaJ_domain"/>
</dbReference>
<evidence type="ECO:0000313" key="5">
    <source>
        <dbReference type="Proteomes" id="UP000827986"/>
    </source>
</evidence>
<dbReference type="GO" id="GO:0042026">
    <property type="term" value="P:protein refolding"/>
    <property type="evidence" value="ECO:0007669"/>
    <property type="project" value="TreeGrafter"/>
</dbReference>
<dbReference type="EMBL" id="JAHDVG010000464">
    <property type="protein sequence ID" value="KAH1184983.1"/>
    <property type="molecule type" value="Genomic_DNA"/>
</dbReference>
<dbReference type="CDD" id="cd06257">
    <property type="entry name" value="DnaJ"/>
    <property type="match status" value="2"/>
</dbReference>
<feature type="compositionally biased region" description="Basic and acidic residues" evidence="2">
    <location>
        <begin position="312"/>
        <end position="323"/>
    </location>
</feature>
<proteinExistence type="predicted"/>
<evidence type="ECO:0000256" key="2">
    <source>
        <dbReference type="SAM" id="MobiDB-lite"/>
    </source>
</evidence>
<dbReference type="GO" id="GO:0005789">
    <property type="term" value="C:endoplasmic reticulum membrane"/>
    <property type="evidence" value="ECO:0007669"/>
    <property type="project" value="TreeGrafter"/>
</dbReference>
<dbReference type="PROSITE" id="PS50076">
    <property type="entry name" value="DNAJ_2"/>
    <property type="match status" value="2"/>
</dbReference>
<accession>A0A9D3XRX3</accession>
<dbReference type="GO" id="GO:0001671">
    <property type="term" value="F:ATPase activator activity"/>
    <property type="evidence" value="ECO:0007669"/>
    <property type="project" value="TreeGrafter"/>
</dbReference>
<dbReference type="SMART" id="SM00271">
    <property type="entry name" value="DnaJ"/>
    <property type="match status" value="2"/>
</dbReference>
<dbReference type="InterPro" id="IPR018253">
    <property type="entry name" value="DnaJ_domain_CS"/>
</dbReference>
<evidence type="ECO:0000256" key="1">
    <source>
        <dbReference type="ARBA" id="ARBA00023186"/>
    </source>
</evidence>
<feature type="region of interest" description="Disordered" evidence="2">
    <location>
        <begin position="304"/>
        <end position="323"/>
    </location>
</feature>
<protein>
    <recommendedName>
        <fullName evidence="3">J domain-containing protein</fullName>
    </recommendedName>
</protein>
<feature type="region of interest" description="Disordered" evidence="2">
    <location>
        <begin position="121"/>
        <end position="140"/>
    </location>
</feature>
<feature type="compositionally biased region" description="Polar residues" evidence="2">
    <location>
        <begin position="889"/>
        <end position="906"/>
    </location>
</feature>
<dbReference type="FunFam" id="1.10.287.110:FF:000021">
    <property type="entry name" value="DnaJ (Hsp40) homolog, subfamily B, member 2"/>
    <property type="match status" value="2"/>
</dbReference>
<name>A0A9D3XRX3_9SAUR</name>
<dbReference type="Pfam" id="PF00226">
    <property type="entry name" value="DnaJ"/>
    <property type="match status" value="2"/>
</dbReference>
<feature type="compositionally biased region" description="Basic and acidic residues" evidence="2">
    <location>
        <begin position="126"/>
        <end position="140"/>
    </location>
</feature>
<feature type="domain" description="J" evidence="3">
    <location>
        <begin position="3"/>
        <end position="69"/>
    </location>
</feature>
<reference evidence="4" key="1">
    <citation type="submission" date="2021-09" db="EMBL/GenBank/DDBJ databases">
        <title>The genome of Mauremys mutica provides insights into the evolution of semi-aquatic lifestyle.</title>
        <authorList>
            <person name="Gong S."/>
            <person name="Gao Y."/>
        </authorList>
    </citation>
    <scope>NUCLEOTIDE SEQUENCE</scope>
    <source>
        <strain evidence="4">MM-2020</strain>
        <tissue evidence="4">Muscle</tissue>
    </source>
</reference>
<dbReference type="PANTHER" id="PTHR45168">
    <property type="entry name" value="DNAJ HOMOLOG SUBFAMILY B MEMBER 2"/>
    <property type="match status" value="1"/>
</dbReference>
<dbReference type="GO" id="GO:0051082">
    <property type="term" value="F:unfolded protein binding"/>
    <property type="evidence" value="ECO:0007669"/>
    <property type="project" value="InterPro"/>
</dbReference>
<keyword evidence="5" id="KW-1185">Reference proteome</keyword>
<dbReference type="InterPro" id="IPR036869">
    <property type="entry name" value="J_dom_sf"/>
</dbReference>
<comment type="caution">
    <text evidence="4">The sequence shown here is derived from an EMBL/GenBank/DDBJ whole genome shotgun (WGS) entry which is preliminary data.</text>
</comment>